<evidence type="ECO:0000256" key="2">
    <source>
        <dbReference type="ARBA" id="ARBA00022741"/>
    </source>
</evidence>
<dbReference type="PANTHER" id="PTHR11070">
    <property type="entry name" value="UVRD / RECB / PCRA DNA HELICASE FAMILY MEMBER"/>
    <property type="match status" value="1"/>
</dbReference>
<proteinExistence type="inferred from homology"/>
<evidence type="ECO:0000256" key="4">
    <source>
        <dbReference type="ARBA" id="ARBA00022806"/>
    </source>
</evidence>
<dbReference type="Gene3D" id="1.10.10.160">
    <property type="match status" value="1"/>
</dbReference>
<feature type="region of interest" description="Disordered" evidence="12">
    <location>
        <begin position="754"/>
        <end position="790"/>
    </location>
</feature>
<feature type="region of interest" description="Disordered" evidence="12">
    <location>
        <begin position="706"/>
        <end position="738"/>
    </location>
</feature>
<dbReference type="GO" id="GO:0003677">
    <property type="term" value="F:DNA binding"/>
    <property type="evidence" value="ECO:0007669"/>
    <property type="project" value="UniProtKB-KW"/>
</dbReference>
<dbReference type="PROSITE" id="PS51198">
    <property type="entry name" value="UVRD_HELICASE_ATP_BIND"/>
    <property type="match status" value="1"/>
</dbReference>
<keyword evidence="6" id="KW-0238">DNA-binding</keyword>
<evidence type="ECO:0000256" key="10">
    <source>
        <dbReference type="ARBA" id="ARBA00048988"/>
    </source>
</evidence>
<dbReference type="EC" id="5.6.2.4" evidence="9"/>
<dbReference type="Pfam" id="PF00580">
    <property type="entry name" value="UvrD-helicase"/>
    <property type="match status" value="1"/>
</dbReference>
<keyword evidence="2 11" id="KW-0547">Nucleotide-binding</keyword>
<dbReference type="InterPro" id="IPR027417">
    <property type="entry name" value="P-loop_NTPase"/>
</dbReference>
<protein>
    <recommendedName>
        <fullName evidence="9">DNA 3'-5' helicase</fullName>
        <ecNumber evidence="9">5.6.2.4</ecNumber>
    </recommendedName>
</protein>
<keyword evidence="7" id="KW-0413">Isomerase</keyword>
<dbReference type="PANTHER" id="PTHR11070:SF2">
    <property type="entry name" value="ATP-DEPENDENT DNA HELICASE SRS2"/>
    <property type="match status" value="1"/>
</dbReference>
<keyword evidence="3 11" id="KW-0378">Hydrolase</keyword>
<feature type="region of interest" description="Disordered" evidence="12">
    <location>
        <begin position="802"/>
        <end position="910"/>
    </location>
</feature>
<keyword evidence="5 11" id="KW-0067">ATP-binding</keyword>
<evidence type="ECO:0000313" key="16">
    <source>
        <dbReference type="Proteomes" id="UP000292702"/>
    </source>
</evidence>
<comment type="catalytic activity">
    <reaction evidence="10">
        <text>ATP + H2O = ADP + phosphate + H(+)</text>
        <dbReference type="Rhea" id="RHEA:13065"/>
        <dbReference type="ChEBI" id="CHEBI:15377"/>
        <dbReference type="ChEBI" id="CHEBI:15378"/>
        <dbReference type="ChEBI" id="CHEBI:30616"/>
        <dbReference type="ChEBI" id="CHEBI:43474"/>
        <dbReference type="ChEBI" id="CHEBI:456216"/>
        <dbReference type="EC" id="5.6.2.4"/>
    </reaction>
</comment>
<dbReference type="PROSITE" id="PS51217">
    <property type="entry name" value="UVRD_HELICASE_CTER"/>
    <property type="match status" value="1"/>
</dbReference>
<accession>A0A4R0RJQ9</accession>
<comment type="similarity">
    <text evidence="1">Belongs to the helicase family. UvrD subfamily.</text>
</comment>
<dbReference type="InterPro" id="IPR000212">
    <property type="entry name" value="DNA_helicase_UvrD/REP"/>
</dbReference>
<feature type="domain" description="UvrD-like helicase C-terminal" evidence="14">
    <location>
        <begin position="297"/>
        <end position="594"/>
    </location>
</feature>
<dbReference type="STRING" id="92696.A0A4R0RJQ9"/>
<feature type="domain" description="UvrD-like helicase ATP-binding" evidence="13">
    <location>
        <begin position="8"/>
        <end position="296"/>
    </location>
</feature>
<dbReference type="GO" id="GO:0016787">
    <property type="term" value="F:hydrolase activity"/>
    <property type="evidence" value="ECO:0007669"/>
    <property type="project" value="UniProtKB-UniRule"/>
</dbReference>
<feature type="compositionally biased region" description="Low complexity" evidence="12">
    <location>
        <begin position="834"/>
        <end position="850"/>
    </location>
</feature>
<keyword evidence="4 11" id="KW-0347">Helicase</keyword>
<dbReference type="OrthoDB" id="1470711at2759"/>
<comment type="caution">
    <text evidence="15">The sequence shown here is derived from an EMBL/GenBank/DDBJ whole genome shotgun (WGS) entry which is preliminary data.</text>
</comment>
<evidence type="ECO:0000256" key="7">
    <source>
        <dbReference type="ARBA" id="ARBA00023235"/>
    </source>
</evidence>
<dbReference type="CDD" id="cd17932">
    <property type="entry name" value="DEXQc_UvrD"/>
    <property type="match status" value="1"/>
</dbReference>
<evidence type="ECO:0000259" key="14">
    <source>
        <dbReference type="PROSITE" id="PS51217"/>
    </source>
</evidence>
<dbReference type="GO" id="GO:0043138">
    <property type="term" value="F:3'-5' DNA helicase activity"/>
    <property type="evidence" value="ECO:0007669"/>
    <property type="project" value="UniProtKB-EC"/>
</dbReference>
<dbReference type="InterPro" id="IPR013986">
    <property type="entry name" value="DExx_box_DNA_helicase_dom_sf"/>
</dbReference>
<feature type="region of interest" description="Disordered" evidence="12">
    <location>
        <begin position="537"/>
        <end position="556"/>
    </location>
</feature>
<evidence type="ECO:0000313" key="15">
    <source>
        <dbReference type="EMBL" id="TCD65239.1"/>
    </source>
</evidence>
<evidence type="ECO:0000259" key="13">
    <source>
        <dbReference type="PROSITE" id="PS51198"/>
    </source>
</evidence>
<dbReference type="Proteomes" id="UP000292702">
    <property type="component" value="Unassembled WGS sequence"/>
</dbReference>
<dbReference type="Gene3D" id="3.40.50.300">
    <property type="entry name" value="P-loop containing nucleotide triphosphate hydrolases"/>
    <property type="match status" value="2"/>
</dbReference>
<evidence type="ECO:0000256" key="9">
    <source>
        <dbReference type="ARBA" id="ARBA00034808"/>
    </source>
</evidence>
<dbReference type="InterPro" id="IPR014017">
    <property type="entry name" value="DNA_helicase_UvrD-like_C"/>
</dbReference>
<feature type="compositionally biased region" description="Low complexity" evidence="12">
    <location>
        <begin position="716"/>
        <end position="725"/>
    </location>
</feature>
<evidence type="ECO:0000256" key="8">
    <source>
        <dbReference type="ARBA" id="ARBA00034617"/>
    </source>
</evidence>
<dbReference type="GO" id="GO:0000725">
    <property type="term" value="P:recombinational repair"/>
    <property type="evidence" value="ECO:0007669"/>
    <property type="project" value="TreeGrafter"/>
</dbReference>
<dbReference type="GO" id="GO:0005524">
    <property type="term" value="F:ATP binding"/>
    <property type="evidence" value="ECO:0007669"/>
    <property type="project" value="UniProtKB-UniRule"/>
</dbReference>
<dbReference type="Gene3D" id="1.10.486.10">
    <property type="entry name" value="PCRA, domain 4"/>
    <property type="match status" value="1"/>
</dbReference>
<feature type="compositionally biased region" description="Low complexity" evidence="12">
    <location>
        <begin position="878"/>
        <end position="899"/>
    </location>
</feature>
<dbReference type="EMBL" id="RWJN01000191">
    <property type="protein sequence ID" value="TCD65239.1"/>
    <property type="molecule type" value="Genomic_DNA"/>
</dbReference>
<feature type="binding site" evidence="11">
    <location>
        <begin position="29"/>
        <end position="36"/>
    </location>
    <ligand>
        <name>ATP</name>
        <dbReference type="ChEBI" id="CHEBI:30616"/>
    </ligand>
</feature>
<dbReference type="SUPFAM" id="SSF52540">
    <property type="entry name" value="P-loop containing nucleoside triphosphate hydrolases"/>
    <property type="match status" value="1"/>
</dbReference>
<dbReference type="InterPro" id="IPR014016">
    <property type="entry name" value="UvrD-like_ATP-bd"/>
</dbReference>
<keyword evidence="16" id="KW-1185">Reference proteome</keyword>
<evidence type="ECO:0000256" key="12">
    <source>
        <dbReference type="SAM" id="MobiDB-lite"/>
    </source>
</evidence>
<evidence type="ECO:0000256" key="1">
    <source>
        <dbReference type="ARBA" id="ARBA00009922"/>
    </source>
</evidence>
<feature type="region of interest" description="Disordered" evidence="12">
    <location>
        <begin position="925"/>
        <end position="956"/>
    </location>
</feature>
<feature type="compositionally biased region" description="Low complexity" evidence="12">
    <location>
        <begin position="925"/>
        <end position="937"/>
    </location>
</feature>
<comment type="catalytic activity">
    <reaction evidence="8">
        <text>Couples ATP hydrolysis with the unwinding of duplex DNA by translocating in the 3'-5' direction.</text>
        <dbReference type="EC" id="5.6.2.4"/>
    </reaction>
</comment>
<evidence type="ECO:0000256" key="11">
    <source>
        <dbReference type="PROSITE-ProRule" id="PRU00560"/>
    </source>
</evidence>
<dbReference type="GO" id="GO:0005634">
    <property type="term" value="C:nucleus"/>
    <property type="evidence" value="ECO:0007669"/>
    <property type="project" value="TreeGrafter"/>
</dbReference>
<dbReference type="Pfam" id="PF13361">
    <property type="entry name" value="UvrD_C"/>
    <property type="match status" value="1"/>
</dbReference>
<sequence>MGATYIAGLNPAQLQAVEHSPTIPLQILAGPGSGKTRVLTTRIAHLILYHGLQPSSLCAVTFTNKAAGEMRTRLEKLIGKGKTDQIHMGTFHSLCARFLRRHADKVGIRGNFTICDADESKKLIKKSLKQYAADFDAVGEGLPDPGSVANKISQAKAKGLSPRDLLKEIPAKSLRLKDVTARVVAEIYGEYQRILRKSNSLDFDDLLVFGVRLFREHTDVGAWCKHILVDEFQDTNTIQYELMKSISAASKCVTIVGDPDQSIYGWRSAEIENIRRMTQDYTSVAQVLLEQNYRSTGAILAASVAIVAEDKKRMPKTLYTSHPSGSRPCLYGHENERDEGLFIALEIKRLIAYTGGMLDHNDFAILLRYNSLSRVLERELQKEGVPIRMLGGRKFFDRIEIKDLLAYLQLVDNPQYVPAFVRVINVPARAIGPKTVEQILARATELRISPMEVVQRIHEGKMPDTKPPVKRKVGDFVDAIRLLRERAEQHCSPSILIPKLVQIIEYEEHLKKTHKDYEERILNVEELMNFAAETETLGSGDIMDPDAPAPTDDPMEDTPLRSFLQASMLSTDTDTAEDDKSPKVTVATCHAAKGLEWPVVFLPAVEQGVFPASRAEDPEEERRLLYVACTRAQCYLTLTFCEKRFMAGVEQEKSISPFISCLGQRQRTLFADTIPDITVDERELAAKVIGRTLPGEAEITQKIQAFKDSRRKKPNSSAQSAAQQQDRGQSPGELPRYEGPAVFTSAAAALRAPLPTSTSSNRPPLQSSSNQVINGAARAHDKKPILSSSGTRAEIKSAHQEVIDLRSPSPEVAQPPKLRNAGKVDLKGKTPVVRRIAGSSSRAGSSPDASIDLRSPSPDLEPLLRPQGGKNLQIKPRSGPSSAKASSSSITSFFSPSSGAKPVVRPTVPIPAPSRRIVAPIVAKPSPAPSAISSTASDEAATDTVKPGTKKRLGMGRTHIGYSNKKFKAPS</sequence>
<evidence type="ECO:0000256" key="5">
    <source>
        <dbReference type="ARBA" id="ARBA00022840"/>
    </source>
</evidence>
<evidence type="ECO:0000256" key="3">
    <source>
        <dbReference type="ARBA" id="ARBA00022801"/>
    </source>
</evidence>
<name>A0A4R0RJQ9_9APHY</name>
<gene>
    <name evidence="15" type="ORF">EIP91_002947</name>
</gene>
<dbReference type="AlphaFoldDB" id="A0A4R0RJQ9"/>
<feature type="compositionally biased region" description="Polar residues" evidence="12">
    <location>
        <begin position="755"/>
        <end position="773"/>
    </location>
</feature>
<reference evidence="15 16" key="1">
    <citation type="submission" date="2018-11" db="EMBL/GenBank/DDBJ databases">
        <title>Genome assembly of Steccherinum ochraceum LE-BIN_3174, the white-rot fungus of the Steccherinaceae family (The Residual Polyporoid clade, Polyporales, Basidiomycota).</title>
        <authorList>
            <person name="Fedorova T.V."/>
            <person name="Glazunova O.A."/>
            <person name="Landesman E.O."/>
            <person name="Moiseenko K.V."/>
            <person name="Psurtseva N.V."/>
            <person name="Savinova O.S."/>
            <person name="Shakhova N.V."/>
            <person name="Tyazhelova T.V."/>
            <person name="Vasina D.V."/>
        </authorList>
    </citation>
    <scope>NUCLEOTIDE SEQUENCE [LARGE SCALE GENOMIC DNA]</scope>
    <source>
        <strain evidence="15 16">LE-BIN_3174</strain>
    </source>
</reference>
<evidence type="ECO:0000256" key="6">
    <source>
        <dbReference type="ARBA" id="ARBA00023125"/>
    </source>
</evidence>
<organism evidence="15 16">
    <name type="scientific">Steccherinum ochraceum</name>
    <dbReference type="NCBI Taxonomy" id="92696"/>
    <lineage>
        <taxon>Eukaryota</taxon>
        <taxon>Fungi</taxon>
        <taxon>Dikarya</taxon>
        <taxon>Basidiomycota</taxon>
        <taxon>Agaricomycotina</taxon>
        <taxon>Agaricomycetes</taxon>
        <taxon>Polyporales</taxon>
        <taxon>Steccherinaceae</taxon>
        <taxon>Steccherinum</taxon>
    </lineage>
</organism>